<evidence type="ECO:0000313" key="2">
    <source>
        <dbReference type="EMBL" id="MBY76024.1"/>
    </source>
</evidence>
<name>A0A2S2QE55_9HEMI</name>
<organism evidence="2">
    <name type="scientific">Sipha flava</name>
    <name type="common">yellow sugarcane aphid</name>
    <dbReference type="NCBI Taxonomy" id="143950"/>
    <lineage>
        <taxon>Eukaryota</taxon>
        <taxon>Metazoa</taxon>
        <taxon>Ecdysozoa</taxon>
        <taxon>Arthropoda</taxon>
        <taxon>Hexapoda</taxon>
        <taxon>Insecta</taxon>
        <taxon>Pterygota</taxon>
        <taxon>Neoptera</taxon>
        <taxon>Paraneoptera</taxon>
        <taxon>Hemiptera</taxon>
        <taxon>Sternorrhyncha</taxon>
        <taxon>Aphidomorpha</taxon>
        <taxon>Aphidoidea</taxon>
        <taxon>Aphididae</taxon>
        <taxon>Sipha</taxon>
    </lineage>
</organism>
<dbReference type="AlphaFoldDB" id="A0A2S2QE55"/>
<gene>
    <name evidence="4" type="primary">LOC112689362</name>
    <name evidence="2" type="ORF">g.183799</name>
</gene>
<dbReference type="Proteomes" id="UP000694846">
    <property type="component" value="Unplaced"/>
</dbReference>
<feature type="transmembrane region" description="Helical" evidence="1">
    <location>
        <begin position="137"/>
        <end position="158"/>
    </location>
</feature>
<keyword evidence="1" id="KW-1133">Transmembrane helix</keyword>
<feature type="transmembrane region" description="Helical" evidence="1">
    <location>
        <begin position="74"/>
        <end position="98"/>
    </location>
</feature>
<evidence type="ECO:0000256" key="1">
    <source>
        <dbReference type="SAM" id="Phobius"/>
    </source>
</evidence>
<evidence type="ECO:0000313" key="3">
    <source>
        <dbReference type="Proteomes" id="UP000694846"/>
    </source>
</evidence>
<proteinExistence type="predicted"/>
<sequence length="232" mass="26577">MVVMYTCCTWIPLRLGSIIVGLISLAQSILIGLVCLISMNMTDTISHEINKLLCSNNMFYTTPIWRVIEKDPMFLITNIMIYFVFYTISCIALIYGALKSSIIFMLPYIILELIRLFVILYVVLTSIILLKINVLDFLILILISVIGVVLLQILVYLWCCPVSLVQCLCLKNSLAFESQEVFNNNNITLPKTATAVVNIHNIVYDPLSDHYGWGPFKPSYNYPYKNMPQYEY</sequence>
<protein>
    <submittedName>
        <fullName evidence="4">Uncharacterized protein LOC112689362</fullName>
    </submittedName>
</protein>
<keyword evidence="1" id="KW-0812">Transmembrane</keyword>
<feature type="transmembrane region" description="Helical" evidence="1">
    <location>
        <begin position="15"/>
        <end position="37"/>
    </location>
</feature>
<reference evidence="4" key="2">
    <citation type="submission" date="2025-04" db="UniProtKB">
        <authorList>
            <consortium name="RefSeq"/>
        </authorList>
    </citation>
    <scope>IDENTIFICATION</scope>
    <source>
        <tissue evidence="4">Whole body</tissue>
    </source>
</reference>
<keyword evidence="1" id="KW-0472">Membrane</keyword>
<dbReference type="RefSeq" id="XP_025418837.1">
    <property type="nucleotide sequence ID" value="XM_025563052.1"/>
</dbReference>
<dbReference type="EMBL" id="GGMS01006821">
    <property type="protein sequence ID" value="MBY76024.1"/>
    <property type="molecule type" value="Transcribed_RNA"/>
</dbReference>
<accession>A0A2S2QE55</accession>
<evidence type="ECO:0000313" key="4">
    <source>
        <dbReference type="RefSeq" id="XP_025418837.1"/>
    </source>
</evidence>
<reference evidence="2" key="1">
    <citation type="submission" date="2018-04" db="EMBL/GenBank/DDBJ databases">
        <title>Transcriptome assembly of Sipha flava.</title>
        <authorList>
            <person name="Scully E.D."/>
            <person name="Geib S.M."/>
            <person name="Palmer N.A."/>
            <person name="Koch K."/>
            <person name="Bradshaw J."/>
            <person name="Heng-Moss T."/>
            <person name="Sarath G."/>
        </authorList>
    </citation>
    <scope>NUCLEOTIDE SEQUENCE</scope>
</reference>
<feature type="transmembrane region" description="Helical" evidence="1">
    <location>
        <begin position="104"/>
        <end position="130"/>
    </location>
</feature>
<dbReference type="GeneID" id="112689362"/>
<dbReference type="OrthoDB" id="6611154at2759"/>
<keyword evidence="3" id="KW-1185">Reference proteome</keyword>